<evidence type="ECO:0000313" key="1">
    <source>
        <dbReference type="EMBL" id="HIU93223.1"/>
    </source>
</evidence>
<proteinExistence type="predicted"/>
<evidence type="ECO:0000313" key="2">
    <source>
        <dbReference type="Proteomes" id="UP000886748"/>
    </source>
</evidence>
<reference evidence="1" key="1">
    <citation type="submission" date="2020-10" db="EMBL/GenBank/DDBJ databases">
        <authorList>
            <person name="Gilroy R."/>
        </authorList>
    </citation>
    <scope>NUCLEOTIDE SEQUENCE</scope>
    <source>
        <strain evidence="1">CHK154-7741</strain>
    </source>
</reference>
<sequence>MVRSIMIRTALYQVGKNWAVGARDKSMLLAQEAQQVLAKTSERVSKPKFTFGPKSPAALSKVSATEALSRQNKTFHFGTSKVSKMSYETIDSRVLQYEDCFKARSK</sequence>
<name>A0A9D1N105_9CLOT</name>
<dbReference type="AlphaFoldDB" id="A0A9D1N105"/>
<protein>
    <submittedName>
        <fullName evidence="1">Uncharacterized protein</fullName>
    </submittedName>
</protein>
<dbReference type="EMBL" id="DVOD01000064">
    <property type="protein sequence ID" value="HIU93223.1"/>
    <property type="molecule type" value="Genomic_DNA"/>
</dbReference>
<dbReference type="Proteomes" id="UP000886748">
    <property type="component" value="Unassembled WGS sequence"/>
</dbReference>
<accession>A0A9D1N105</accession>
<reference evidence="1" key="2">
    <citation type="journal article" date="2021" name="PeerJ">
        <title>Extensive microbial diversity within the chicken gut microbiome revealed by metagenomics and culture.</title>
        <authorList>
            <person name="Gilroy R."/>
            <person name="Ravi A."/>
            <person name="Getino M."/>
            <person name="Pursley I."/>
            <person name="Horton D.L."/>
            <person name="Alikhan N.F."/>
            <person name="Baker D."/>
            <person name="Gharbi K."/>
            <person name="Hall N."/>
            <person name="Watson M."/>
            <person name="Adriaenssens E.M."/>
            <person name="Foster-Nyarko E."/>
            <person name="Jarju S."/>
            <person name="Secka A."/>
            <person name="Antonio M."/>
            <person name="Oren A."/>
            <person name="Chaudhuri R.R."/>
            <person name="La Ragione R."/>
            <person name="Hildebrand F."/>
            <person name="Pallen M.J."/>
        </authorList>
    </citation>
    <scope>NUCLEOTIDE SEQUENCE</scope>
    <source>
        <strain evidence="1">CHK154-7741</strain>
    </source>
</reference>
<gene>
    <name evidence="1" type="ORF">IAD26_08855</name>
</gene>
<organism evidence="1 2">
    <name type="scientific">Candidatus Limenecus avicola</name>
    <dbReference type="NCBI Taxonomy" id="2840847"/>
    <lineage>
        <taxon>Bacteria</taxon>
        <taxon>Bacillati</taxon>
        <taxon>Bacillota</taxon>
        <taxon>Clostridia</taxon>
        <taxon>Eubacteriales</taxon>
        <taxon>Clostridiaceae</taxon>
        <taxon>Clostridiaceae incertae sedis</taxon>
        <taxon>Candidatus Limenecus</taxon>
    </lineage>
</organism>
<comment type="caution">
    <text evidence="1">The sequence shown here is derived from an EMBL/GenBank/DDBJ whole genome shotgun (WGS) entry which is preliminary data.</text>
</comment>